<dbReference type="PANTHER" id="PTHR31972">
    <property type="entry name" value="EXPRESSED PROTEIN"/>
    <property type="match status" value="1"/>
</dbReference>
<name>A0A6A4LW05_9ERIC</name>
<gene>
    <name evidence="1" type="ORF">C3L33_04699</name>
</gene>
<dbReference type="PANTHER" id="PTHR31972:SF48">
    <property type="entry name" value="OS04G0407500 PROTEIN"/>
    <property type="match status" value="1"/>
</dbReference>
<dbReference type="InterPro" id="IPR008586">
    <property type="entry name" value="DUF868_pln"/>
</dbReference>
<protein>
    <submittedName>
        <fullName evidence="1">Uncharacterized protein</fullName>
    </submittedName>
</protein>
<dbReference type="Proteomes" id="UP000428333">
    <property type="component" value="Linkage Group LG03"/>
</dbReference>
<comment type="caution">
    <text evidence="1">The sequence shown here is derived from an EMBL/GenBank/DDBJ whole genome shotgun (WGS) entry which is preliminary data.</text>
</comment>
<reference evidence="1 2" key="1">
    <citation type="journal article" date="2019" name="Genome Biol. Evol.">
        <title>The Rhododendron genome and chromosomal organization provide insight into shared whole-genome duplications across the heath family (Ericaceae).</title>
        <authorList>
            <person name="Soza V.L."/>
            <person name="Lindsley D."/>
            <person name="Waalkes A."/>
            <person name="Ramage E."/>
            <person name="Patwardhan R.P."/>
            <person name="Burton J.N."/>
            <person name="Adey A."/>
            <person name="Kumar A."/>
            <person name="Qiu R."/>
            <person name="Shendure J."/>
            <person name="Hall B."/>
        </authorList>
    </citation>
    <scope>NUCLEOTIDE SEQUENCE [LARGE SCALE GENOMIC DNA]</scope>
    <source>
        <strain evidence="1">RSF 1966-606</strain>
    </source>
</reference>
<dbReference type="Pfam" id="PF05910">
    <property type="entry name" value="DUF868"/>
    <property type="match status" value="1"/>
</dbReference>
<dbReference type="AlphaFoldDB" id="A0A6A4LW05"/>
<keyword evidence="2" id="KW-1185">Reference proteome</keyword>
<sequence>MRQIASCIGEYAIQVSDHASCSTSSTHSWISPSVTPSTQTSVSCLYKTTLISNQKHLLITVTWTRTHTTQGLTITFGPNPPQTSFKLNTSSGLFRKKKGAKQLEAESSKIDLSWDLSAARYNAGPEPTDGFHVTILVDSELALALGNKTDVSKDVVSAKTSLVSRREYFSGNTLYMTKARFCEGGVLHDVLIHCGGENDQTEGSKGPVLSVCVDKKTVVKVKRLQWNFRGNQMVFVDGLLVDMMWDVHDWFFGGGGGAAGFGVFMFRRRSGTESRLWLEEKVGRKEMQDKEKMEFSLVIYACKSP</sequence>
<evidence type="ECO:0000313" key="2">
    <source>
        <dbReference type="Proteomes" id="UP000428333"/>
    </source>
</evidence>
<dbReference type="OrthoDB" id="678233at2759"/>
<organism evidence="1 2">
    <name type="scientific">Rhododendron williamsianum</name>
    <dbReference type="NCBI Taxonomy" id="262921"/>
    <lineage>
        <taxon>Eukaryota</taxon>
        <taxon>Viridiplantae</taxon>
        <taxon>Streptophyta</taxon>
        <taxon>Embryophyta</taxon>
        <taxon>Tracheophyta</taxon>
        <taxon>Spermatophyta</taxon>
        <taxon>Magnoliopsida</taxon>
        <taxon>eudicotyledons</taxon>
        <taxon>Gunneridae</taxon>
        <taxon>Pentapetalae</taxon>
        <taxon>asterids</taxon>
        <taxon>Ericales</taxon>
        <taxon>Ericaceae</taxon>
        <taxon>Ericoideae</taxon>
        <taxon>Rhodoreae</taxon>
        <taxon>Rhododendron</taxon>
    </lineage>
</organism>
<dbReference type="EMBL" id="QEFC01000572">
    <property type="protein sequence ID" value="KAE9463393.1"/>
    <property type="molecule type" value="Genomic_DNA"/>
</dbReference>
<feature type="non-terminal residue" evidence="1">
    <location>
        <position position="1"/>
    </location>
</feature>
<accession>A0A6A4LW05</accession>
<evidence type="ECO:0000313" key="1">
    <source>
        <dbReference type="EMBL" id="KAE9463393.1"/>
    </source>
</evidence>
<proteinExistence type="predicted"/>